<dbReference type="InterPro" id="IPR000730">
    <property type="entry name" value="Pr_cel_nuc_antig"/>
</dbReference>
<evidence type="ECO:0000256" key="1">
    <source>
        <dbReference type="ARBA" id="ARBA00010462"/>
    </source>
</evidence>
<evidence type="ECO:0000256" key="3">
    <source>
        <dbReference type="ARBA" id="ARBA00023125"/>
    </source>
</evidence>
<dbReference type="AlphaFoldDB" id="A0A401H9G2"/>
<dbReference type="OrthoDB" id="14749at2157"/>
<feature type="domain" description="Proliferating cell nuclear antigen PCNA C-terminal" evidence="8">
    <location>
        <begin position="130"/>
        <end position="247"/>
    </location>
</feature>
<comment type="caution">
    <text evidence="9">The sequence shown here is derived from an EMBL/GenBank/DDBJ whole genome shotgun (WGS) entry which is preliminary data.</text>
</comment>
<evidence type="ECO:0000313" key="10">
    <source>
        <dbReference type="Proteomes" id="UP000291213"/>
    </source>
</evidence>
<evidence type="ECO:0000313" key="9">
    <source>
        <dbReference type="EMBL" id="GBF09095.1"/>
    </source>
</evidence>
<keyword evidence="2 4" id="KW-0235">DNA replication</keyword>
<comment type="function">
    <text evidence="4">Sliding clamp subunit that acts as a moving platform for DNA processing. Responsible for tethering the catalytic subunit of DNA polymerase and other proteins to DNA during high-speed replication.</text>
</comment>
<comment type="subunit">
    <text evidence="4">Homotrimer. The subunits circularize to form a toroid; DNA passes through its center. Replication factor C (RFC) is required to load the toroid on the DNA.</text>
</comment>
<comment type="similarity">
    <text evidence="1 4 5">Belongs to the PCNA family.</text>
</comment>
<dbReference type="RefSeq" id="WP_131160102.1">
    <property type="nucleotide sequence ID" value="NZ_BDMD01000041.1"/>
</dbReference>
<evidence type="ECO:0000259" key="8">
    <source>
        <dbReference type="Pfam" id="PF02747"/>
    </source>
</evidence>
<dbReference type="InterPro" id="IPR022649">
    <property type="entry name" value="Pr_cel_nuc_antig_C"/>
</dbReference>
<dbReference type="NCBIfam" id="NF002221">
    <property type="entry name" value="PRK01115.1-4"/>
    <property type="match status" value="1"/>
</dbReference>
<dbReference type="Proteomes" id="UP000291213">
    <property type="component" value="Unassembled WGS sequence"/>
</dbReference>
<protein>
    <recommendedName>
        <fullName evidence="4">DNA polymerase sliding clamp</fullName>
    </recommendedName>
    <alternativeName>
        <fullName evidence="4">Proliferating cell nuclear antigen homolog</fullName>
        <shortName evidence="4">PCNA</shortName>
    </alternativeName>
</protein>
<dbReference type="Pfam" id="PF02747">
    <property type="entry name" value="PCNA_C"/>
    <property type="match status" value="1"/>
</dbReference>
<dbReference type="Gene3D" id="3.70.10.10">
    <property type="match status" value="1"/>
</dbReference>
<gene>
    <name evidence="4" type="primary">pcn</name>
    <name evidence="9" type="ORF">apy_08200</name>
</gene>
<evidence type="ECO:0000256" key="4">
    <source>
        <dbReference type="HAMAP-Rule" id="MF_00317"/>
    </source>
</evidence>
<dbReference type="SUPFAM" id="SSF55979">
    <property type="entry name" value="DNA clamp"/>
    <property type="match status" value="2"/>
</dbReference>
<organism evidence="9 10">
    <name type="scientific">Aeropyrum pernix</name>
    <dbReference type="NCBI Taxonomy" id="56636"/>
    <lineage>
        <taxon>Archaea</taxon>
        <taxon>Thermoproteota</taxon>
        <taxon>Thermoprotei</taxon>
        <taxon>Desulfurococcales</taxon>
        <taxon>Desulfurococcaceae</taxon>
        <taxon>Aeropyrum</taxon>
    </lineage>
</organism>
<proteinExistence type="inferred from homology"/>
<evidence type="ECO:0000256" key="2">
    <source>
        <dbReference type="ARBA" id="ARBA00022705"/>
    </source>
</evidence>
<dbReference type="CDD" id="cd00577">
    <property type="entry name" value="PCNA"/>
    <property type="match status" value="1"/>
</dbReference>
<name>A0A401H9G2_AERPX</name>
<dbReference type="InterPro" id="IPR022648">
    <property type="entry name" value="Pr_cel_nuc_antig_N"/>
</dbReference>
<dbReference type="EMBL" id="BDMD01000041">
    <property type="protein sequence ID" value="GBF09095.1"/>
    <property type="molecule type" value="Genomic_DNA"/>
</dbReference>
<evidence type="ECO:0000256" key="6">
    <source>
        <dbReference type="RuleBase" id="RU003673"/>
    </source>
</evidence>
<feature type="domain" description="Proliferating cell nuclear antigen PCNA N-terminal" evidence="7">
    <location>
        <begin position="8"/>
        <end position="102"/>
    </location>
</feature>
<comment type="function">
    <text evidence="6">Sliding clamp subunit. Responsible for tethering the catalytic subunit of DNA polymerase to DNA during high-speed replication.</text>
</comment>
<dbReference type="PRINTS" id="PR00339">
    <property type="entry name" value="PCNACYCLIN"/>
</dbReference>
<sequence length="249" mass="28023">MVDARFYFSDARTWRYMVASIEKIIEEGVFVATGEGLYLRALDTSHVAMVDLFYPNTAFIEYDIGGESVEFGVSFDLLSKVLRRARKEDELVLEVEGSRLAVKLKSRGERTFRIPQVVMTYEKLPEPKVSFTVRARMLGSTFREAVRDLEPHSETLTLRALEDALLLVGSSEMATVEIELSQSRGSLLDYEAESQDRASYSIEYFSEMLSAAQAADAVVVSFSEDAPVRVDMEYLGGGRLTFYVSPKIE</sequence>
<dbReference type="GO" id="GO:0030337">
    <property type="term" value="F:DNA polymerase processivity factor activity"/>
    <property type="evidence" value="ECO:0007669"/>
    <property type="project" value="UniProtKB-UniRule"/>
</dbReference>
<dbReference type="PANTHER" id="PTHR11352">
    <property type="entry name" value="PROLIFERATING CELL NUCLEAR ANTIGEN"/>
    <property type="match status" value="1"/>
</dbReference>
<dbReference type="PANTHER" id="PTHR11352:SF0">
    <property type="entry name" value="PROLIFERATING CELL NUCLEAR ANTIGEN"/>
    <property type="match status" value="1"/>
</dbReference>
<dbReference type="InterPro" id="IPR046938">
    <property type="entry name" value="DNA_clamp_sf"/>
</dbReference>
<reference evidence="9 10" key="1">
    <citation type="submission" date="2017-02" db="EMBL/GenBank/DDBJ databases">
        <title>isolation and characterization of a novel temperate virus Aeropyrum globular virus 1 infecting hyperthermophilic archaeon Aeropyrum.</title>
        <authorList>
            <person name="Yumiya M."/>
            <person name="Yoshida T."/>
            <person name="Sako Y."/>
        </authorList>
    </citation>
    <scope>NUCLEOTIDE SEQUENCE [LARGE SCALE GENOMIC DNA]</scope>
    <source>
        <strain evidence="9 10">YK1-12-2013</strain>
    </source>
</reference>
<evidence type="ECO:0000256" key="5">
    <source>
        <dbReference type="RuleBase" id="RU003671"/>
    </source>
</evidence>
<dbReference type="HAMAP" id="MF_00317">
    <property type="entry name" value="DNApol_clamp_arch"/>
    <property type="match status" value="1"/>
</dbReference>
<dbReference type="GO" id="GO:0003677">
    <property type="term" value="F:DNA binding"/>
    <property type="evidence" value="ECO:0007669"/>
    <property type="project" value="UniProtKB-UniRule"/>
</dbReference>
<dbReference type="GO" id="GO:0006275">
    <property type="term" value="P:regulation of DNA replication"/>
    <property type="evidence" value="ECO:0007669"/>
    <property type="project" value="UniProtKB-UniRule"/>
</dbReference>
<evidence type="ECO:0000259" key="7">
    <source>
        <dbReference type="Pfam" id="PF00705"/>
    </source>
</evidence>
<dbReference type="Pfam" id="PF00705">
    <property type="entry name" value="PCNA_N"/>
    <property type="match status" value="1"/>
</dbReference>
<keyword evidence="3 4" id="KW-0238">DNA-binding</keyword>
<accession>A0A401H9G2</accession>
<dbReference type="GO" id="GO:0006272">
    <property type="term" value="P:leading strand elongation"/>
    <property type="evidence" value="ECO:0007669"/>
    <property type="project" value="TreeGrafter"/>
</dbReference>